<dbReference type="Gene3D" id="3.40.630.30">
    <property type="match status" value="1"/>
</dbReference>
<keyword evidence="3" id="KW-1185">Reference proteome</keyword>
<accession>A0A6P0CF73</accession>
<comment type="caution">
    <text evidence="2">The sequence shown here is derived from an EMBL/GenBank/DDBJ whole genome shotgun (WGS) entry which is preliminary data.</text>
</comment>
<evidence type="ECO:0000259" key="1">
    <source>
        <dbReference type="Pfam" id="PF00583"/>
    </source>
</evidence>
<reference evidence="2 3" key="1">
    <citation type="submission" date="2020-01" db="EMBL/GenBank/DDBJ databases">
        <title>Sulfitobacter sediminilitoris sp. nov., isolated from a tidal flat.</title>
        <authorList>
            <person name="Park S."/>
            <person name="Yoon J.-H."/>
        </authorList>
    </citation>
    <scope>NUCLEOTIDE SEQUENCE [LARGE SCALE GENOMIC DNA]</scope>
    <source>
        <strain evidence="2 3">JBTF-M27</strain>
    </source>
</reference>
<proteinExistence type="predicted"/>
<dbReference type="InterPro" id="IPR000182">
    <property type="entry name" value="GNAT_dom"/>
</dbReference>
<gene>
    <name evidence="2" type="ORF">GV827_19530</name>
</gene>
<keyword evidence="2" id="KW-0808">Transferase</keyword>
<dbReference type="InterPro" id="IPR016181">
    <property type="entry name" value="Acyl_CoA_acyltransferase"/>
</dbReference>
<name>A0A6P0CF73_9RHOB</name>
<dbReference type="EMBL" id="JAABNT010000018">
    <property type="protein sequence ID" value="NEK24577.1"/>
    <property type="molecule type" value="Genomic_DNA"/>
</dbReference>
<evidence type="ECO:0000313" key="3">
    <source>
        <dbReference type="Proteomes" id="UP000468591"/>
    </source>
</evidence>
<organism evidence="2 3">
    <name type="scientific">Sulfitobacter sediminilitoris</name>
    <dbReference type="NCBI Taxonomy" id="2698830"/>
    <lineage>
        <taxon>Bacteria</taxon>
        <taxon>Pseudomonadati</taxon>
        <taxon>Pseudomonadota</taxon>
        <taxon>Alphaproteobacteria</taxon>
        <taxon>Rhodobacterales</taxon>
        <taxon>Roseobacteraceae</taxon>
        <taxon>Sulfitobacter</taxon>
    </lineage>
</organism>
<dbReference type="Pfam" id="PF00583">
    <property type="entry name" value="Acetyltransf_1"/>
    <property type="match status" value="1"/>
</dbReference>
<dbReference type="GO" id="GO:0016747">
    <property type="term" value="F:acyltransferase activity, transferring groups other than amino-acyl groups"/>
    <property type="evidence" value="ECO:0007669"/>
    <property type="project" value="InterPro"/>
</dbReference>
<dbReference type="SUPFAM" id="SSF55729">
    <property type="entry name" value="Acyl-CoA N-acyltransferases (Nat)"/>
    <property type="match status" value="1"/>
</dbReference>
<protein>
    <submittedName>
        <fullName evidence="2">GNAT family N-acetyltransferase</fullName>
    </submittedName>
</protein>
<evidence type="ECO:0000313" key="2">
    <source>
        <dbReference type="EMBL" id="NEK24577.1"/>
    </source>
</evidence>
<dbReference type="AlphaFoldDB" id="A0A6P0CF73"/>
<sequence length="160" mass="17465">MSRVAHVQVSPDQIKFSGTIAEAFEAAEDGVGFHGIFLDRGAVGFFKIDRAYSDRYPLVPFGALGLRAFMVDLDRQGQGIAARAVQALPAYLARHYPLATAHYLTVNKINPCAIRAYLKGGFIDTGEKWPLGNAGPQHVMRMSLNPPKRSSQHHPSSEAC</sequence>
<feature type="domain" description="N-acetyltransferase" evidence="1">
    <location>
        <begin position="28"/>
        <end position="122"/>
    </location>
</feature>
<dbReference type="Proteomes" id="UP000468591">
    <property type="component" value="Unassembled WGS sequence"/>
</dbReference>